<protein>
    <submittedName>
        <fullName evidence="1">Uncharacterized protein</fullName>
    </submittedName>
</protein>
<evidence type="ECO:0000313" key="2">
    <source>
        <dbReference type="Proteomes" id="UP001642360"/>
    </source>
</evidence>
<dbReference type="EMBL" id="CAUOFW020000734">
    <property type="protein sequence ID" value="CAK9136074.1"/>
    <property type="molecule type" value="Genomic_DNA"/>
</dbReference>
<sequence length="72" mass="7464">MLMKLGGLERRMIAQGASLPPADPLAKLSRTNNAVVNSLATGPIDSSVADPIDPSIIADPINPLTVISSKEI</sequence>
<comment type="caution">
    <text evidence="1">The sequence shown here is derived from an EMBL/GenBank/DDBJ whole genome shotgun (WGS) entry which is preliminary data.</text>
</comment>
<name>A0ABC8QZF7_9AQUA</name>
<keyword evidence="2" id="KW-1185">Reference proteome</keyword>
<organism evidence="1 2">
    <name type="scientific">Ilex paraguariensis</name>
    <name type="common">yerba mate</name>
    <dbReference type="NCBI Taxonomy" id="185542"/>
    <lineage>
        <taxon>Eukaryota</taxon>
        <taxon>Viridiplantae</taxon>
        <taxon>Streptophyta</taxon>
        <taxon>Embryophyta</taxon>
        <taxon>Tracheophyta</taxon>
        <taxon>Spermatophyta</taxon>
        <taxon>Magnoliopsida</taxon>
        <taxon>eudicotyledons</taxon>
        <taxon>Gunneridae</taxon>
        <taxon>Pentapetalae</taxon>
        <taxon>asterids</taxon>
        <taxon>campanulids</taxon>
        <taxon>Aquifoliales</taxon>
        <taxon>Aquifoliaceae</taxon>
        <taxon>Ilex</taxon>
    </lineage>
</organism>
<proteinExistence type="predicted"/>
<evidence type="ECO:0000313" key="1">
    <source>
        <dbReference type="EMBL" id="CAK9136074.1"/>
    </source>
</evidence>
<dbReference type="Proteomes" id="UP001642360">
    <property type="component" value="Unassembled WGS sequence"/>
</dbReference>
<gene>
    <name evidence="1" type="ORF">ILEXP_LOCUS3048</name>
</gene>
<dbReference type="AlphaFoldDB" id="A0ABC8QZF7"/>
<reference evidence="1 2" key="1">
    <citation type="submission" date="2024-02" db="EMBL/GenBank/DDBJ databases">
        <authorList>
            <person name="Vignale AGUSTIN F."/>
            <person name="Sosa J E."/>
            <person name="Modenutti C."/>
        </authorList>
    </citation>
    <scope>NUCLEOTIDE SEQUENCE [LARGE SCALE GENOMIC DNA]</scope>
</reference>
<accession>A0ABC8QZF7</accession>